<gene>
    <name evidence="2" type="ORF">METZ01_LOCUS460677</name>
</gene>
<dbReference type="Gene3D" id="3.30.450.20">
    <property type="entry name" value="PAS domain"/>
    <property type="match status" value="1"/>
</dbReference>
<protein>
    <recommendedName>
        <fullName evidence="1">PAS domain-containing protein</fullName>
    </recommendedName>
</protein>
<dbReference type="Pfam" id="PF13188">
    <property type="entry name" value="PAS_8"/>
    <property type="match status" value="1"/>
</dbReference>
<dbReference type="SUPFAM" id="SSF55785">
    <property type="entry name" value="PYP-like sensor domain (PAS domain)"/>
    <property type="match status" value="1"/>
</dbReference>
<dbReference type="PROSITE" id="PS50112">
    <property type="entry name" value="PAS"/>
    <property type="match status" value="1"/>
</dbReference>
<sequence>MLEALSEGVVAIDANQRIIHINSSALTLFSLEESPIGKNLFDIDSLMQNWPFANPELNRRDDPASTIEIHGRILGTPLSDPQTW</sequence>
<feature type="domain" description="PAS" evidence="1">
    <location>
        <begin position="1"/>
        <end position="36"/>
    </location>
</feature>
<dbReference type="InterPro" id="IPR035965">
    <property type="entry name" value="PAS-like_dom_sf"/>
</dbReference>
<proteinExistence type="predicted"/>
<dbReference type="InterPro" id="IPR000014">
    <property type="entry name" value="PAS"/>
</dbReference>
<dbReference type="AlphaFoldDB" id="A0A383AJQ9"/>
<evidence type="ECO:0000313" key="2">
    <source>
        <dbReference type="EMBL" id="SVE07823.1"/>
    </source>
</evidence>
<organism evidence="2">
    <name type="scientific">marine metagenome</name>
    <dbReference type="NCBI Taxonomy" id="408172"/>
    <lineage>
        <taxon>unclassified sequences</taxon>
        <taxon>metagenomes</taxon>
        <taxon>ecological metagenomes</taxon>
    </lineage>
</organism>
<dbReference type="EMBL" id="UINC01192599">
    <property type="protein sequence ID" value="SVE07823.1"/>
    <property type="molecule type" value="Genomic_DNA"/>
</dbReference>
<name>A0A383AJQ9_9ZZZZ</name>
<evidence type="ECO:0000259" key="1">
    <source>
        <dbReference type="PROSITE" id="PS50112"/>
    </source>
</evidence>
<accession>A0A383AJQ9</accession>
<dbReference type="CDD" id="cd00130">
    <property type="entry name" value="PAS"/>
    <property type="match status" value="1"/>
</dbReference>
<reference evidence="2" key="1">
    <citation type="submission" date="2018-05" db="EMBL/GenBank/DDBJ databases">
        <authorList>
            <person name="Lanie J.A."/>
            <person name="Ng W.-L."/>
            <person name="Kazmierczak K.M."/>
            <person name="Andrzejewski T.M."/>
            <person name="Davidsen T.M."/>
            <person name="Wayne K.J."/>
            <person name="Tettelin H."/>
            <person name="Glass J.I."/>
            <person name="Rusch D."/>
            <person name="Podicherti R."/>
            <person name="Tsui H.-C.T."/>
            <person name="Winkler M.E."/>
        </authorList>
    </citation>
    <scope>NUCLEOTIDE SEQUENCE</scope>
</reference>